<evidence type="ECO:0000313" key="1">
    <source>
        <dbReference type="EMBL" id="GBP29859.1"/>
    </source>
</evidence>
<protein>
    <submittedName>
        <fullName evidence="1">Uncharacterized protein</fullName>
    </submittedName>
</protein>
<reference evidence="1 2" key="1">
    <citation type="journal article" date="2019" name="Commun. Biol.">
        <title>The bagworm genome reveals a unique fibroin gene that provides high tensile strength.</title>
        <authorList>
            <person name="Kono N."/>
            <person name="Nakamura H."/>
            <person name="Ohtoshi R."/>
            <person name="Tomita M."/>
            <person name="Numata K."/>
            <person name="Arakawa K."/>
        </authorList>
    </citation>
    <scope>NUCLEOTIDE SEQUENCE [LARGE SCALE GENOMIC DNA]</scope>
</reference>
<dbReference type="EMBL" id="BGZK01000225">
    <property type="protein sequence ID" value="GBP29859.1"/>
    <property type="molecule type" value="Genomic_DNA"/>
</dbReference>
<gene>
    <name evidence="1" type="ORF">EVAR_20188_1</name>
</gene>
<keyword evidence="2" id="KW-1185">Reference proteome</keyword>
<sequence length="77" mass="8648">MCIRRFGATWRGSNILYVVPPPCAARYCARYETNTTRAVPLAGRKGHRSFVELARGAKIRPVRLAATPTRRGEPTNY</sequence>
<dbReference type="AlphaFoldDB" id="A0A4C1UU84"/>
<accession>A0A4C1UU84</accession>
<name>A0A4C1UU84_EUMVA</name>
<proteinExistence type="predicted"/>
<organism evidence="1 2">
    <name type="scientific">Eumeta variegata</name>
    <name type="common">Bagworm moth</name>
    <name type="synonym">Eumeta japonica</name>
    <dbReference type="NCBI Taxonomy" id="151549"/>
    <lineage>
        <taxon>Eukaryota</taxon>
        <taxon>Metazoa</taxon>
        <taxon>Ecdysozoa</taxon>
        <taxon>Arthropoda</taxon>
        <taxon>Hexapoda</taxon>
        <taxon>Insecta</taxon>
        <taxon>Pterygota</taxon>
        <taxon>Neoptera</taxon>
        <taxon>Endopterygota</taxon>
        <taxon>Lepidoptera</taxon>
        <taxon>Glossata</taxon>
        <taxon>Ditrysia</taxon>
        <taxon>Tineoidea</taxon>
        <taxon>Psychidae</taxon>
        <taxon>Oiketicinae</taxon>
        <taxon>Eumeta</taxon>
    </lineage>
</organism>
<evidence type="ECO:0000313" key="2">
    <source>
        <dbReference type="Proteomes" id="UP000299102"/>
    </source>
</evidence>
<dbReference type="Proteomes" id="UP000299102">
    <property type="component" value="Unassembled WGS sequence"/>
</dbReference>
<comment type="caution">
    <text evidence="1">The sequence shown here is derived from an EMBL/GenBank/DDBJ whole genome shotgun (WGS) entry which is preliminary data.</text>
</comment>